<accession>A0A1H4NI39</accession>
<dbReference type="OrthoDB" id="8264955at2"/>
<keyword evidence="1" id="KW-0472">Membrane</keyword>
<dbReference type="EMBL" id="FNTH01000001">
    <property type="protein sequence ID" value="SEB94881.1"/>
    <property type="molecule type" value="Genomic_DNA"/>
</dbReference>
<name>A0A1H4NI39_9BRAD</name>
<evidence type="ECO:0000256" key="1">
    <source>
        <dbReference type="SAM" id="Phobius"/>
    </source>
</evidence>
<dbReference type="Proteomes" id="UP000198992">
    <property type="component" value="Unassembled WGS sequence"/>
</dbReference>
<evidence type="ECO:0000313" key="2">
    <source>
        <dbReference type="EMBL" id="SEB94881.1"/>
    </source>
</evidence>
<dbReference type="AlphaFoldDB" id="A0A1H4NI39"/>
<proteinExistence type="predicted"/>
<protein>
    <submittedName>
        <fullName evidence="2">Uncharacterized protein</fullName>
    </submittedName>
</protein>
<dbReference type="RefSeq" id="WP_092114152.1">
    <property type="nucleotide sequence ID" value="NZ_FNTH01000001.1"/>
</dbReference>
<sequence length="267" mass="29172">MREPTWPGIATAVALLWIFATVAWLGIAGPIWHATNSASPDAWIGFAGNALAALVALLAAIVAGIAAYRTVVPMQRQLSELIHQNNSAHYERLRQRAADVVDLAMLIERANADLEVFDRSLSLAGLGAHEGRQTAFERLEASIIAVNSSRRLVWGDENAQSLLRYYADNCLRAATVARTGLLGSRTPFSRDEWKTAKEIAFQGGVALYARSRLEVDMISKEVAALEPTVFRRQPLSQLWQGDYPGPDKLAAMYAGMVDIAKAKTPRS</sequence>
<reference evidence="2 3" key="1">
    <citation type="submission" date="2016-10" db="EMBL/GenBank/DDBJ databases">
        <authorList>
            <person name="de Groot N.N."/>
        </authorList>
    </citation>
    <scope>NUCLEOTIDE SEQUENCE [LARGE SCALE GENOMIC DNA]</scope>
    <source>
        <strain evidence="2 3">MT12</strain>
    </source>
</reference>
<feature type="transmembrane region" description="Helical" evidence="1">
    <location>
        <begin position="44"/>
        <end position="68"/>
    </location>
</feature>
<keyword evidence="1" id="KW-0812">Transmembrane</keyword>
<feature type="transmembrane region" description="Helical" evidence="1">
    <location>
        <begin position="12"/>
        <end position="32"/>
    </location>
</feature>
<keyword evidence="1" id="KW-1133">Transmembrane helix</keyword>
<gene>
    <name evidence="2" type="ORF">SAMN05444164_0637</name>
</gene>
<evidence type="ECO:0000313" key="3">
    <source>
        <dbReference type="Proteomes" id="UP000198992"/>
    </source>
</evidence>
<organism evidence="2 3">
    <name type="scientific">Bradyrhizobium erythrophlei</name>
    <dbReference type="NCBI Taxonomy" id="1437360"/>
    <lineage>
        <taxon>Bacteria</taxon>
        <taxon>Pseudomonadati</taxon>
        <taxon>Pseudomonadota</taxon>
        <taxon>Alphaproteobacteria</taxon>
        <taxon>Hyphomicrobiales</taxon>
        <taxon>Nitrobacteraceae</taxon>
        <taxon>Bradyrhizobium</taxon>
    </lineage>
</organism>